<dbReference type="GO" id="GO:0016787">
    <property type="term" value="F:hydrolase activity"/>
    <property type="evidence" value="ECO:0007669"/>
    <property type="project" value="UniProtKB-KW"/>
</dbReference>
<reference evidence="5 6" key="1">
    <citation type="journal article" date="2018" name="Gigascience">
        <title>Genomes of trombidid mites reveal novel predicted allergens and laterally-transferred genes associated with secondary metabolism.</title>
        <authorList>
            <person name="Dong X."/>
            <person name="Chaisiri K."/>
            <person name="Xia D."/>
            <person name="Armstrong S.D."/>
            <person name="Fang Y."/>
            <person name="Donnelly M.J."/>
            <person name="Kadowaki T."/>
            <person name="McGarry J.W."/>
            <person name="Darby A.C."/>
            <person name="Makepeace B.L."/>
        </authorList>
    </citation>
    <scope>NUCLEOTIDE SEQUENCE [LARGE SCALE GENOMIC DNA]</scope>
    <source>
        <strain evidence="5">UoL-UT</strain>
    </source>
</reference>
<keyword evidence="6" id="KW-1185">Reference proteome</keyword>
<accession>A0A443RXQ0</accession>
<evidence type="ECO:0000256" key="1">
    <source>
        <dbReference type="ARBA" id="ARBA00009283"/>
    </source>
</evidence>
<evidence type="ECO:0000313" key="6">
    <source>
        <dbReference type="Proteomes" id="UP000288716"/>
    </source>
</evidence>
<name>A0A443RXQ0_9ACAR</name>
<proteinExistence type="inferred from homology"/>
<dbReference type="STRING" id="299467.A0A443RXQ0"/>
<gene>
    <name evidence="5" type="ORF">B4U80_09222</name>
</gene>
<dbReference type="EMBL" id="NCKV01020428">
    <property type="protein sequence ID" value="RWS20050.1"/>
    <property type="molecule type" value="Genomic_DNA"/>
</dbReference>
<comment type="similarity">
    <text evidence="1">Belongs to the GDA1/CD39 NTPase family.</text>
</comment>
<sequence>MNAVDSTIKTYPFKRNTLSVSVMDSSAEGVNAWLTINYLLGYIQPSKKTVAVLDLGGGSTQVSYEMKNIETNEFDVRFMQVKNVFGHAYIMYTRSFLGNGILSARKQILLQSNQAFVDEYRTILSNDESNEHIYIISHPCIPEGKYAKWNFENKTFYVYSFSNGNTSAYNINCYELITSFVNSSIHLRFFEKKNINNHKIFAISHYYQLASLFGVPNSGVIAVGDYLKYAKIICPQLFENEIDLNKETFLNHSLLSILNKTQKANILSQNPFICLDLTYITVVLNKGFGLSMSKNLNVVEKINGYEASWALGLAINSLDYSENHSNSYYSLITISTVLLLGLKLFFDELFLVPYFV</sequence>
<feature type="binding site" evidence="4">
    <location>
        <begin position="57"/>
        <end position="61"/>
    </location>
    <ligand>
        <name>ATP</name>
        <dbReference type="ChEBI" id="CHEBI:30616"/>
    </ligand>
</feature>
<evidence type="ECO:0000256" key="2">
    <source>
        <dbReference type="ARBA" id="ARBA00022801"/>
    </source>
</evidence>
<keyword evidence="2 5" id="KW-0378">Hydrolase</keyword>
<feature type="active site" description="Proton acceptor" evidence="3">
    <location>
        <position position="28"/>
    </location>
</feature>
<protein>
    <submittedName>
        <fullName evidence="5">Ectonucleoside triphosphate diphosphohydrolase 5-like isoform X2</fullName>
    </submittedName>
</protein>
<dbReference type="GO" id="GO:0005524">
    <property type="term" value="F:ATP binding"/>
    <property type="evidence" value="ECO:0007669"/>
    <property type="project" value="UniProtKB-KW"/>
</dbReference>
<dbReference type="PANTHER" id="PTHR11782:SF127">
    <property type="entry name" value="NTPASE, ISOFORM F"/>
    <property type="match status" value="1"/>
</dbReference>
<evidence type="ECO:0000256" key="4">
    <source>
        <dbReference type="PIRSR" id="PIRSR600407-2"/>
    </source>
</evidence>
<comment type="caution">
    <text evidence="5">The sequence shown here is derived from an EMBL/GenBank/DDBJ whole genome shotgun (WGS) entry which is preliminary data.</text>
</comment>
<dbReference type="Pfam" id="PF01150">
    <property type="entry name" value="GDA1_CD39"/>
    <property type="match status" value="1"/>
</dbReference>
<dbReference type="Gene3D" id="3.30.420.150">
    <property type="entry name" value="Exopolyphosphatase. Domain 2"/>
    <property type="match status" value="1"/>
</dbReference>
<dbReference type="VEuPathDB" id="VectorBase:LDEU011990"/>
<dbReference type="AlphaFoldDB" id="A0A443RXQ0"/>
<keyword evidence="4" id="KW-0067">ATP-binding</keyword>
<dbReference type="InterPro" id="IPR000407">
    <property type="entry name" value="GDA1_CD39_NTPase"/>
</dbReference>
<dbReference type="PANTHER" id="PTHR11782">
    <property type="entry name" value="ADENOSINE/GUANOSINE DIPHOSPHATASE"/>
    <property type="match status" value="1"/>
</dbReference>
<evidence type="ECO:0000256" key="3">
    <source>
        <dbReference type="PIRSR" id="PIRSR600407-1"/>
    </source>
</evidence>
<organism evidence="5 6">
    <name type="scientific">Leptotrombidium deliense</name>
    <dbReference type="NCBI Taxonomy" id="299467"/>
    <lineage>
        <taxon>Eukaryota</taxon>
        <taxon>Metazoa</taxon>
        <taxon>Ecdysozoa</taxon>
        <taxon>Arthropoda</taxon>
        <taxon>Chelicerata</taxon>
        <taxon>Arachnida</taxon>
        <taxon>Acari</taxon>
        <taxon>Acariformes</taxon>
        <taxon>Trombidiformes</taxon>
        <taxon>Prostigmata</taxon>
        <taxon>Anystina</taxon>
        <taxon>Parasitengona</taxon>
        <taxon>Trombiculoidea</taxon>
        <taxon>Trombiculidae</taxon>
        <taxon>Leptotrombidium</taxon>
    </lineage>
</organism>
<evidence type="ECO:0000313" key="5">
    <source>
        <dbReference type="EMBL" id="RWS20050.1"/>
    </source>
</evidence>
<dbReference type="OrthoDB" id="6372431at2759"/>
<dbReference type="Proteomes" id="UP000288716">
    <property type="component" value="Unassembled WGS sequence"/>
</dbReference>
<keyword evidence="4" id="KW-0547">Nucleotide-binding</keyword>